<dbReference type="GO" id="GO:0003824">
    <property type="term" value="F:catalytic activity"/>
    <property type="evidence" value="ECO:0007669"/>
    <property type="project" value="InterPro"/>
</dbReference>
<dbReference type="Pfam" id="PF03473">
    <property type="entry name" value="MOSC"/>
    <property type="match status" value="1"/>
</dbReference>
<dbReference type="Gene3D" id="2.40.33.20">
    <property type="entry name" value="PK beta-barrel domain-like"/>
    <property type="match status" value="1"/>
</dbReference>
<feature type="domain" description="MOSC" evidence="1">
    <location>
        <begin position="141"/>
        <end position="299"/>
    </location>
</feature>
<protein>
    <submittedName>
        <fullName evidence="2">Unannotated protein</fullName>
    </submittedName>
</protein>
<reference evidence="2" key="1">
    <citation type="submission" date="2020-05" db="EMBL/GenBank/DDBJ databases">
        <authorList>
            <person name="Chiriac C."/>
            <person name="Salcher M."/>
            <person name="Ghai R."/>
            <person name="Kavagutti S V."/>
        </authorList>
    </citation>
    <scope>NUCLEOTIDE SEQUENCE</scope>
</reference>
<accession>A0A6J6U1F5</accession>
<proteinExistence type="predicted"/>
<dbReference type="InterPro" id="IPR011037">
    <property type="entry name" value="Pyrv_Knase-like_insert_dom_sf"/>
</dbReference>
<evidence type="ECO:0000259" key="1">
    <source>
        <dbReference type="PROSITE" id="PS51340"/>
    </source>
</evidence>
<gene>
    <name evidence="2" type="ORF">UFOPK2761_02108</name>
</gene>
<dbReference type="EMBL" id="CAEZYQ010000016">
    <property type="protein sequence ID" value="CAB4753135.1"/>
    <property type="molecule type" value="Genomic_DNA"/>
</dbReference>
<dbReference type="InterPro" id="IPR005302">
    <property type="entry name" value="MoCF_Sase_C"/>
</dbReference>
<organism evidence="2">
    <name type="scientific">freshwater metagenome</name>
    <dbReference type="NCBI Taxonomy" id="449393"/>
    <lineage>
        <taxon>unclassified sequences</taxon>
        <taxon>metagenomes</taxon>
        <taxon>ecological metagenomes</taxon>
    </lineage>
</organism>
<dbReference type="SUPFAM" id="SSF50800">
    <property type="entry name" value="PK beta-barrel domain-like"/>
    <property type="match status" value="1"/>
</dbReference>
<dbReference type="GO" id="GO:0030151">
    <property type="term" value="F:molybdenum ion binding"/>
    <property type="evidence" value="ECO:0007669"/>
    <property type="project" value="InterPro"/>
</dbReference>
<evidence type="ECO:0000313" key="2">
    <source>
        <dbReference type="EMBL" id="CAB4753135.1"/>
    </source>
</evidence>
<dbReference type="PROSITE" id="PS51340">
    <property type="entry name" value="MOSC"/>
    <property type="match status" value="1"/>
</dbReference>
<sequence length="332" mass="35127">MSESASPSYAAAGTLRELWRFPVKSMGGEQLQESLIGSRGLHADRMWAVRDLELDAVTTARRLPGLLLCAARFETEPPPGVGPGDVAHVVVTLPDGTEIGSRDGARLGAALSELVDTRVSLVPLPPLHDKAAYRGVLASQKDLRKQFGLAEGEPLPDLSMFPVRKLAELAVYATPVGSFVDAYPVHVLTTSSLRAIAEHAGAAEVDVRRFRPNLLLDGAPDGLAEQAWVGGTLRVGAAELRAEIPTVRCTVPLREQAGGLPADPAVSKAVSRVGDRCLGVYAETTRPGVVRVGDPVLVAVPRFPGAVAASVGRVAERVKRGALRTGNRFLPR</sequence>
<dbReference type="GO" id="GO:0030170">
    <property type="term" value="F:pyridoxal phosphate binding"/>
    <property type="evidence" value="ECO:0007669"/>
    <property type="project" value="InterPro"/>
</dbReference>
<dbReference type="Pfam" id="PF03476">
    <property type="entry name" value="MOSC_N"/>
    <property type="match status" value="1"/>
</dbReference>
<dbReference type="InterPro" id="IPR005303">
    <property type="entry name" value="MOCOS_middle"/>
</dbReference>
<name>A0A6J6U1F5_9ZZZZ</name>
<dbReference type="AlphaFoldDB" id="A0A6J6U1F5"/>